<proteinExistence type="predicted"/>
<protein>
    <submittedName>
        <fullName evidence="1">Uncharacterized protein</fullName>
    </submittedName>
</protein>
<accession>A0ACC2RJB8</accession>
<reference evidence="1" key="1">
    <citation type="submission" date="2022-04" db="EMBL/GenBank/DDBJ databases">
        <title>Genome of the entomopathogenic fungus Entomophthora muscae.</title>
        <authorList>
            <person name="Elya C."/>
            <person name="Lovett B.R."/>
            <person name="Lee E."/>
            <person name="Macias A.M."/>
            <person name="Hajek A.E."/>
            <person name="De Bivort B.L."/>
            <person name="Kasson M.T."/>
            <person name="De Fine Licht H.H."/>
            <person name="Stajich J.E."/>
        </authorList>
    </citation>
    <scope>NUCLEOTIDE SEQUENCE</scope>
    <source>
        <strain evidence="1">Berkeley</strain>
    </source>
</reference>
<keyword evidence="2" id="KW-1185">Reference proteome</keyword>
<sequence>MLSEVPKQPKVSSPPLEEDITNAPSTPMVLVLSPGPAWPPFQLSLSTTSKLVLPSAPCSTLALWECTLSLVSVLGMLPKTCIPSS</sequence>
<organism evidence="1 2">
    <name type="scientific">Entomophthora muscae</name>
    <dbReference type="NCBI Taxonomy" id="34485"/>
    <lineage>
        <taxon>Eukaryota</taxon>
        <taxon>Fungi</taxon>
        <taxon>Fungi incertae sedis</taxon>
        <taxon>Zoopagomycota</taxon>
        <taxon>Entomophthoromycotina</taxon>
        <taxon>Entomophthoromycetes</taxon>
        <taxon>Entomophthorales</taxon>
        <taxon>Entomophthoraceae</taxon>
        <taxon>Entomophthora</taxon>
    </lineage>
</organism>
<comment type="caution">
    <text evidence="1">The sequence shown here is derived from an EMBL/GenBank/DDBJ whole genome shotgun (WGS) entry which is preliminary data.</text>
</comment>
<evidence type="ECO:0000313" key="1">
    <source>
        <dbReference type="EMBL" id="KAJ9050121.1"/>
    </source>
</evidence>
<evidence type="ECO:0000313" key="2">
    <source>
        <dbReference type="Proteomes" id="UP001165960"/>
    </source>
</evidence>
<dbReference type="Proteomes" id="UP001165960">
    <property type="component" value="Unassembled WGS sequence"/>
</dbReference>
<name>A0ACC2RJB8_9FUNG</name>
<dbReference type="EMBL" id="QTSX02007173">
    <property type="protein sequence ID" value="KAJ9050121.1"/>
    <property type="molecule type" value="Genomic_DNA"/>
</dbReference>
<gene>
    <name evidence="1" type="ORF">DSO57_1017459</name>
</gene>